<sequence>LPLRPVPPHPAATGVAPAGGGPAHVPAHHPEPRPDRGHVPGAPAACPRGDTSADQGS</sequence>
<feature type="non-terminal residue" evidence="2">
    <location>
        <position position="1"/>
    </location>
</feature>
<proteinExistence type="predicted"/>
<feature type="compositionally biased region" description="Pro residues" evidence="1">
    <location>
        <begin position="1"/>
        <end position="10"/>
    </location>
</feature>
<evidence type="ECO:0000313" key="2">
    <source>
        <dbReference type="EMBL" id="CAG14729.1"/>
    </source>
</evidence>
<feature type="compositionally biased region" description="Basic and acidic residues" evidence="1">
    <location>
        <begin position="28"/>
        <end position="38"/>
    </location>
</feature>
<dbReference type="AlphaFoldDB" id="Q4RA54"/>
<protein>
    <submittedName>
        <fullName evidence="2">Chromosome undetermined SCAF24459, whole genome shotgun sequence</fullName>
    </submittedName>
</protein>
<accession>Q4RA54</accession>
<reference evidence="2" key="1">
    <citation type="journal article" date="2004" name="Nature">
        <title>Genome duplication in the teleost fish Tetraodon nigroviridis reveals the early vertebrate proto-karyotype.</title>
        <authorList>
            <person name="Jaillon O."/>
            <person name="Aury J.-M."/>
            <person name="Brunet F."/>
            <person name="Petit J.-L."/>
            <person name="Stange-Thomann N."/>
            <person name="Mauceli E."/>
            <person name="Bouneau L."/>
            <person name="Fischer C."/>
            <person name="Ozouf-Costaz C."/>
            <person name="Bernot A."/>
            <person name="Nicaud S."/>
            <person name="Jaffe D."/>
            <person name="Fisher S."/>
            <person name="Lutfalla G."/>
            <person name="Dossat C."/>
            <person name="Segurens B."/>
            <person name="Dasilva C."/>
            <person name="Salanoubat M."/>
            <person name="Levy M."/>
            <person name="Boudet N."/>
            <person name="Castellano S."/>
            <person name="Anthouard V."/>
            <person name="Jubin C."/>
            <person name="Castelli V."/>
            <person name="Katinka M."/>
            <person name="Vacherie B."/>
            <person name="Biemont C."/>
            <person name="Skalli Z."/>
            <person name="Cattolico L."/>
            <person name="Poulain J."/>
            <person name="De Berardinis V."/>
            <person name="Cruaud C."/>
            <person name="Duprat S."/>
            <person name="Brottier P."/>
            <person name="Coutanceau J.-P."/>
            <person name="Gouzy J."/>
            <person name="Parra G."/>
            <person name="Lardier G."/>
            <person name="Chapple C."/>
            <person name="McKernan K.J."/>
            <person name="McEwan P."/>
            <person name="Bosak S."/>
            <person name="Kellis M."/>
            <person name="Volff J.-N."/>
            <person name="Guigo R."/>
            <person name="Zody M.C."/>
            <person name="Mesirov J."/>
            <person name="Lindblad-Toh K."/>
            <person name="Birren B."/>
            <person name="Nusbaum C."/>
            <person name="Kahn D."/>
            <person name="Robinson-Rechavi M."/>
            <person name="Laudet V."/>
            <person name="Schachter V."/>
            <person name="Quetier F."/>
            <person name="Saurin W."/>
            <person name="Scarpelli C."/>
            <person name="Wincker P."/>
            <person name="Lander E.S."/>
            <person name="Weissenbach J."/>
            <person name="Roest Crollius H."/>
        </authorList>
    </citation>
    <scope>NUCLEOTIDE SEQUENCE [LARGE SCALE GENOMIC DNA]</scope>
</reference>
<dbReference type="EMBL" id="CAAE01024459">
    <property type="protein sequence ID" value="CAG14729.1"/>
    <property type="molecule type" value="Genomic_DNA"/>
</dbReference>
<dbReference type="KEGG" id="tng:GSTEN00037120G001"/>
<gene>
    <name evidence="2" type="ORF">GSTENG00037120001</name>
</gene>
<name>Q4RA54_TETNG</name>
<organism evidence="2">
    <name type="scientific">Tetraodon nigroviridis</name>
    <name type="common">Spotted green pufferfish</name>
    <name type="synonym">Chelonodon nigroviridis</name>
    <dbReference type="NCBI Taxonomy" id="99883"/>
    <lineage>
        <taxon>Eukaryota</taxon>
        <taxon>Metazoa</taxon>
        <taxon>Chordata</taxon>
        <taxon>Craniata</taxon>
        <taxon>Vertebrata</taxon>
        <taxon>Euteleostomi</taxon>
        <taxon>Actinopterygii</taxon>
        <taxon>Neopterygii</taxon>
        <taxon>Teleostei</taxon>
        <taxon>Neoteleostei</taxon>
        <taxon>Acanthomorphata</taxon>
        <taxon>Eupercaria</taxon>
        <taxon>Tetraodontiformes</taxon>
        <taxon>Tetradontoidea</taxon>
        <taxon>Tetraodontidae</taxon>
        <taxon>Tetraodon</taxon>
    </lineage>
</organism>
<evidence type="ECO:0000256" key="1">
    <source>
        <dbReference type="SAM" id="MobiDB-lite"/>
    </source>
</evidence>
<reference evidence="2" key="2">
    <citation type="submission" date="2004-02" db="EMBL/GenBank/DDBJ databases">
        <authorList>
            <consortium name="Genoscope"/>
            <consortium name="Whitehead Institute Centre for Genome Research"/>
        </authorList>
    </citation>
    <scope>NUCLEOTIDE SEQUENCE</scope>
</reference>
<feature type="region of interest" description="Disordered" evidence="1">
    <location>
        <begin position="1"/>
        <end position="57"/>
    </location>
</feature>